<proteinExistence type="predicted"/>
<evidence type="ECO:0000313" key="3">
    <source>
        <dbReference type="Proteomes" id="UP001500767"/>
    </source>
</evidence>
<comment type="caution">
    <text evidence="2">The sequence shown here is derived from an EMBL/GenBank/DDBJ whole genome shotgun (WGS) entry which is preliminary data.</text>
</comment>
<evidence type="ECO:0000313" key="2">
    <source>
        <dbReference type="EMBL" id="GAA3550226.1"/>
    </source>
</evidence>
<keyword evidence="3" id="KW-1185">Reference proteome</keyword>
<gene>
    <name evidence="2" type="ORF">GCM10022197_01330</name>
</gene>
<organism evidence="2 3">
    <name type="scientific">Microlunatus spumicola</name>
    <dbReference type="NCBI Taxonomy" id="81499"/>
    <lineage>
        <taxon>Bacteria</taxon>
        <taxon>Bacillati</taxon>
        <taxon>Actinomycetota</taxon>
        <taxon>Actinomycetes</taxon>
        <taxon>Propionibacteriales</taxon>
        <taxon>Propionibacteriaceae</taxon>
        <taxon>Microlunatus</taxon>
    </lineage>
</organism>
<name>A0ABP6WHI9_9ACTN</name>
<accession>A0ABP6WHI9</accession>
<reference evidence="3" key="1">
    <citation type="journal article" date="2019" name="Int. J. Syst. Evol. Microbiol.">
        <title>The Global Catalogue of Microorganisms (GCM) 10K type strain sequencing project: providing services to taxonomists for standard genome sequencing and annotation.</title>
        <authorList>
            <consortium name="The Broad Institute Genomics Platform"/>
            <consortium name="The Broad Institute Genome Sequencing Center for Infectious Disease"/>
            <person name="Wu L."/>
            <person name="Ma J."/>
        </authorList>
    </citation>
    <scope>NUCLEOTIDE SEQUENCE [LARGE SCALE GENOMIC DNA]</scope>
    <source>
        <strain evidence="3">JCM 16540</strain>
    </source>
</reference>
<dbReference type="SUPFAM" id="SSF82771">
    <property type="entry name" value="GIY-YIG endonuclease"/>
    <property type="match status" value="1"/>
</dbReference>
<evidence type="ECO:0008006" key="4">
    <source>
        <dbReference type="Google" id="ProtNLM"/>
    </source>
</evidence>
<sequence length="381" mass="42655">MPFGALFVSSEDLCQTPEFARTRLARHVVGQPGLVSVERPGSDEQIFDLGFPPWTVVTGRPSVADLYFSKRQRSGIYVLGFANGERYVGLTTDVVRRFAQHRRRHNDIRFITFQRVAQAKQATTERTFIRQLEAGGVPLRNRAEMSVITGEHDLDEVVAPSEQARWLERGPIELDASGRVEDADLRRRYRGQMIRLGNEPLGAAAVRVLSRYVPLALPAPRSTELSFWSLSCMPSGTRVKMLARLNLNMQEVLGLFEQDNVLVAALQLASSPFAEQYGSRWQSEVKALGFGLEDFQYKAAGHDQFRLYAEGEPDILRLLDLQVVNRAVRLLNLNLMRKGPSYWSRNHCFALADAVYGDASDKLATRGSGHSPRPPAGTADR</sequence>
<feature type="region of interest" description="Disordered" evidence="1">
    <location>
        <begin position="362"/>
        <end position="381"/>
    </location>
</feature>
<dbReference type="EMBL" id="BAAAYR010000001">
    <property type="protein sequence ID" value="GAA3550226.1"/>
    <property type="molecule type" value="Genomic_DNA"/>
</dbReference>
<dbReference type="Proteomes" id="UP001500767">
    <property type="component" value="Unassembled WGS sequence"/>
</dbReference>
<protein>
    <recommendedName>
        <fullName evidence="4">GIY-YIG domain-containing protein</fullName>
    </recommendedName>
</protein>
<dbReference type="InterPro" id="IPR035901">
    <property type="entry name" value="GIY-YIG_endonuc_sf"/>
</dbReference>
<evidence type="ECO:0000256" key="1">
    <source>
        <dbReference type="SAM" id="MobiDB-lite"/>
    </source>
</evidence>